<evidence type="ECO:0000313" key="3">
    <source>
        <dbReference type="EnsemblPlants" id="ORUFI04G03370.2"/>
    </source>
</evidence>
<keyword evidence="4" id="KW-1185">Reference proteome</keyword>
<protein>
    <recommendedName>
        <fullName evidence="2">CRC domain-containing protein</fullName>
    </recommendedName>
</protein>
<dbReference type="Gramene" id="ORUFI04G03370.2">
    <property type="protein sequence ID" value="ORUFI04G03370.2"/>
    <property type="gene ID" value="ORUFI04G03370"/>
</dbReference>
<dbReference type="InterPro" id="IPR005172">
    <property type="entry name" value="CRC"/>
</dbReference>
<sequence length="86" mass="9804">MGHARLHFLLFLVSASADCLLRPPLRLRRTSAPLRMSKRLELVCECLKHEVRCTAKCRCIECGNGLGIKRGIENEKRAMVMRLNVI</sequence>
<feature type="domain" description="CRC" evidence="2">
    <location>
        <begin position="38"/>
        <end position="64"/>
    </location>
</feature>
<dbReference type="EnsemblPlants" id="ORUFI04G03370.2">
    <property type="protein sequence ID" value="ORUFI04G03370.2"/>
    <property type="gene ID" value="ORUFI04G03370"/>
</dbReference>
<feature type="chain" id="PRO_5002369541" description="CRC domain-containing protein" evidence="1">
    <location>
        <begin position="18"/>
        <end position="86"/>
    </location>
</feature>
<accession>A0A0E0P5E3</accession>
<keyword evidence="1" id="KW-0732">Signal</keyword>
<evidence type="ECO:0000256" key="1">
    <source>
        <dbReference type="SAM" id="SignalP"/>
    </source>
</evidence>
<name>A0A0E0P5E3_ORYRU</name>
<dbReference type="HOGENOM" id="CLU_2726641_0_0_1"/>
<reference evidence="4" key="1">
    <citation type="submission" date="2013-06" db="EMBL/GenBank/DDBJ databases">
        <authorList>
            <person name="Zhao Q."/>
        </authorList>
    </citation>
    <scope>NUCLEOTIDE SEQUENCE</scope>
    <source>
        <strain evidence="4">cv. W1943</strain>
    </source>
</reference>
<evidence type="ECO:0000313" key="4">
    <source>
        <dbReference type="Proteomes" id="UP000008022"/>
    </source>
</evidence>
<dbReference type="Proteomes" id="UP000008022">
    <property type="component" value="Unassembled WGS sequence"/>
</dbReference>
<reference evidence="3" key="2">
    <citation type="submission" date="2015-06" db="UniProtKB">
        <authorList>
            <consortium name="EnsemblPlants"/>
        </authorList>
    </citation>
    <scope>IDENTIFICATION</scope>
</reference>
<dbReference type="Pfam" id="PF03638">
    <property type="entry name" value="TCR"/>
    <property type="match status" value="1"/>
</dbReference>
<proteinExistence type="predicted"/>
<evidence type="ECO:0000259" key="2">
    <source>
        <dbReference type="Pfam" id="PF03638"/>
    </source>
</evidence>
<organism evidence="3 4">
    <name type="scientific">Oryza rufipogon</name>
    <name type="common">Brownbeard rice</name>
    <name type="synonym">Asian wild rice</name>
    <dbReference type="NCBI Taxonomy" id="4529"/>
    <lineage>
        <taxon>Eukaryota</taxon>
        <taxon>Viridiplantae</taxon>
        <taxon>Streptophyta</taxon>
        <taxon>Embryophyta</taxon>
        <taxon>Tracheophyta</taxon>
        <taxon>Spermatophyta</taxon>
        <taxon>Magnoliopsida</taxon>
        <taxon>Liliopsida</taxon>
        <taxon>Poales</taxon>
        <taxon>Poaceae</taxon>
        <taxon>BOP clade</taxon>
        <taxon>Oryzoideae</taxon>
        <taxon>Oryzeae</taxon>
        <taxon>Oryzinae</taxon>
        <taxon>Oryza</taxon>
    </lineage>
</organism>
<dbReference type="AlphaFoldDB" id="A0A0E0P5E3"/>
<feature type="signal peptide" evidence="1">
    <location>
        <begin position="1"/>
        <end position="17"/>
    </location>
</feature>